<keyword evidence="1" id="KW-0732">Signal</keyword>
<evidence type="ECO:0000313" key="3">
    <source>
        <dbReference type="Proteomes" id="UP001529510"/>
    </source>
</evidence>
<feature type="non-terminal residue" evidence="2">
    <location>
        <position position="73"/>
    </location>
</feature>
<reference evidence="2 3" key="1">
    <citation type="submission" date="2024-05" db="EMBL/GenBank/DDBJ databases">
        <title>Genome sequencing and assembly of Indian major carp, Cirrhinus mrigala (Hamilton, 1822).</title>
        <authorList>
            <person name="Mohindra V."/>
            <person name="Chowdhury L.M."/>
            <person name="Lal K."/>
            <person name="Jena J.K."/>
        </authorList>
    </citation>
    <scope>NUCLEOTIDE SEQUENCE [LARGE SCALE GENOMIC DNA]</scope>
    <source>
        <strain evidence="2">CM1030</strain>
        <tissue evidence="2">Blood</tissue>
    </source>
</reference>
<dbReference type="EMBL" id="JAMKFB020000023">
    <property type="protein sequence ID" value="KAL0157649.1"/>
    <property type="molecule type" value="Genomic_DNA"/>
</dbReference>
<feature type="signal peptide" evidence="1">
    <location>
        <begin position="1"/>
        <end position="16"/>
    </location>
</feature>
<protein>
    <submittedName>
        <fullName evidence="2">Uncharacterized protein</fullName>
    </submittedName>
</protein>
<name>A0ABD0N690_CIRMR</name>
<comment type="caution">
    <text evidence="2">The sequence shown here is derived from an EMBL/GenBank/DDBJ whole genome shotgun (WGS) entry which is preliminary data.</text>
</comment>
<gene>
    <name evidence="2" type="ORF">M9458_045725</name>
</gene>
<feature type="chain" id="PRO_5044761947" evidence="1">
    <location>
        <begin position="17"/>
        <end position="73"/>
    </location>
</feature>
<dbReference type="AlphaFoldDB" id="A0ABD0N690"/>
<sequence length="73" mass="7874">MLYLVLLGWTLVRGQAETDLKLDKEGGEAEDPSGTVKNVEQQISCPEKCSCSGEGAVDCNGDLSEETRQLSLQ</sequence>
<proteinExistence type="predicted"/>
<organism evidence="2 3">
    <name type="scientific">Cirrhinus mrigala</name>
    <name type="common">Mrigala</name>
    <dbReference type="NCBI Taxonomy" id="683832"/>
    <lineage>
        <taxon>Eukaryota</taxon>
        <taxon>Metazoa</taxon>
        <taxon>Chordata</taxon>
        <taxon>Craniata</taxon>
        <taxon>Vertebrata</taxon>
        <taxon>Euteleostomi</taxon>
        <taxon>Actinopterygii</taxon>
        <taxon>Neopterygii</taxon>
        <taxon>Teleostei</taxon>
        <taxon>Ostariophysi</taxon>
        <taxon>Cypriniformes</taxon>
        <taxon>Cyprinidae</taxon>
        <taxon>Labeoninae</taxon>
        <taxon>Labeonini</taxon>
        <taxon>Cirrhinus</taxon>
    </lineage>
</organism>
<evidence type="ECO:0000256" key="1">
    <source>
        <dbReference type="SAM" id="SignalP"/>
    </source>
</evidence>
<evidence type="ECO:0000313" key="2">
    <source>
        <dbReference type="EMBL" id="KAL0157649.1"/>
    </source>
</evidence>
<dbReference type="Proteomes" id="UP001529510">
    <property type="component" value="Unassembled WGS sequence"/>
</dbReference>
<keyword evidence="3" id="KW-1185">Reference proteome</keyword>
<accession>A0ABD0N690</accession>